<accession>A0A160DEG0</accession>
<keyword evidence="1" id="KW-0472">Membrane</keyword>
<dbReference type="EMBL" id="KU998244">
    <property type="protein sequence ID" value="ANA86228.1"/>
    <property type="molecule type" value="Genomic_DNA"/>
</dbReference>
<sequence>MIAILILGSVFIFITAWAIRTDEGYGLGVIAAAILAAPLCAVLSSAQNSEEIWETRPIVAISDGTGFHGYISLFGGSIDSDARYRFYWRDGDRLKLENVEASNVDLHEVPGLKSPRFEHYANQYCDDDDHFWTWTCWDRRYEGPQYRVYVPEGSVTRKIDLNLNP</sequence>
<keyword evidence="1" id="KW-0812">Transmembrane</keyword>
<gene>
    <name evidence="2" type="primary">72</name>
    <name evidence="2" type="ORF">PBI_SMOOTHIE_72</name>
</gene>
<evidence type="ECO:0000313" key="3">
    <source>
        <dbReference type="Proteomes" id="UP000201458"/>
    </source>
</evidence>
<keyword evidence="3" id="KW-1185">Reference proteome</keyword>
<evidence type="ECO:0000256" key="1">
    <source>
        <dbReference type="SAM" id="Phobius"/>
    </source>
</evidence>
<organism evidence="2 3">
    <name type="scientific">Gordonia phage Smoothie</name>
    <dbReference type="NCBI Taxonomy" id="1838078"/>
    <lineage>
        <taxon>Viruses</taxon>
        <taxon>Duplodnaviria</taxon>
        <taxon>Heunggongvirae</taxon>
        <taxon>Uroviricota</taxon>
        <taxon>Caudoviricetes</taxon>
        <taxon>Smoothievirus</taxon>
        <taxon>Smoothievirus smoothie</taxon>
    </lineage>
</organism>
<dbReference type="GeneID" id="28378531"/>
<name>A0A160DEG0_9CAUD</name>
<proteinExistence type="predicted"/>
<protein>
    <submittedName>
        <fullName evidence="2">Uncharacterized protein</fullName>
    </submittedName>
</protein>
<evidence type="ECO:0000313" key="2">
    <source>
        <dbReference type="EMBL" id="ANA86228.1"/>
    </source>
</evidence>
<dbReference type="KEGG" id="vg:28378531"/>
<keyword evidence="1" id="KW-1133">Transmembrane helix</keyword>
<reference evidence="2 3" key="1">
    <citation type="submission" date="2016-03" db="EMBL/GenBank/DDBJ databases">
        <authorList>
            <person name="Montgomery M.T."/>
            <person name="Guerrero C.A."/>
            <person name="Mavrich T.N."/>
            <person name="Pope W.H."/>
            <person name="Garlena R.A."/>
            <person name="Russell D.A."/>
            <person name="Jacobs-Sera D."/>
            <person name="Hendrix R.W."/>
            <person name="Hatfull G.F."/>
        </authorList>
    </citation>
    <scope>NUCLEOTIDE SEQUENCE [LARGE SCALE GENOMIC DNA]</scope>
</reference>
<dbReference type="RefSeq" id="YP_009269185.1">
    <property type="nucleotide sequence ID" value="NC_030696.1"/>
</dbReference>
<feature type="transmembrane region" description="Helical" evidence="1">
    <location>
        <begin position="28"/>
        <end position="46"/>
    </location>
</feature>
<dbReference type="Proteomes" id="UP000201458">
    <property type="component" value="Segment"/>
</dbReference>